<evidence type="ECO:0000259" key="9">
    <source>
        <dbReference type="PROSITE" id="PS50069"/>
    </source>
</evidence>
<accession>D3BDT3</accession>
<dbReference type="GeneID" id="31362367"/>
<dbReference type="InterPro" id="IPR044554">
    <property type="entry name" value="ANAPC2"/>
</dbReference>
<evidence type="ECO:0000256" key="5">
    <source>
        <dbReference type="ARBA" id="ARBA00022786"/>
    </source>
</evidence>
<gene>
    <name evidence="10" type="primary">anapc2</name>
    <name evidence="10" type="ORF">PPL_06886</name>
</gene>
<dbReference type="PROSITE" id="PS50069">
    <property type="entry name" value="CULLIN_2"/>
    <property type="match status" value="1"/>
</dbReference>
<dbReference type="GO" id="GO:0006511">
    <property type="term" value="P:ubiquitin-dependent protein catabolic process"/>
    <property type="evidence" value="ECO:0007669"/>
    <property type="project" value="InterPro"/>
</dbReference>
<dbReference type="GO" id="GO:0031625">
    <property type="term" value="F:ubiquitin protein ligase binding"/>
    <property type="evidence" value="ECO:0007669"/>
    <property type="project" value="InterPro"/>
</dbReference>
<comment type="caution">
    <text evidence="10">The sequence shown here is derived from an EMBL/GenBank/DDBJ whole genome shotgun (WGS) entry which is preliminary data.</text>
</comment>
<dbReference type="SUPFAM" id="SSF75632">
    <property type="entry name" value="Cullin homology domain"/>
    <property type="match status" value="1"/>
</dbReference>
<evidence type="ECO:0000313" key="11">
    <source>
        <dbReference type="Proteomes" id="UP000001396"/>
    </source>
</evidence>
<keyword evidence="11" id="KW-1185">Reference proteome</keyword>
<dbReference type="EMBL" id="ADBJ01000031">
    <property type="protein sequence ID" value="EFA80064.1"/>
    <property type="molecule type" value="Genomic_DNA"/>
</dbReference>
<dbReference type="SMART" id="SM01013">
    <property type="entry name" value="APC2"/>
    <property type="match status" value="1"/>
</dbReference>
<evidence type="ECO:0000256" key="7">
    <source>
        <dbReference type="PROSITE-ProRule" id="PRU00330"/>
    </source>
</evidence>
<keyword evidence="6" id="KW-0131">Cell cycle</keyword>
<feature type="domain" description="Cullin family profile" evidence="9">
    <location>
        <begin position="440"/>
        <end position="637"/>
    </location>
</feature>
<keyword evidence="3" id="KW-0132">Cell division</keyword>
<evidence type="ECO:0000313" key="10">
    <source>
        <dbReference type="EMBL" id="EFA80064.1"/>
    </source>
</evidence>
<dbReference type="InterPro" id="IPR036388">
    <property type="entry name" value="WH-like_DNA-bd_sf"/>
</dbReference>
<dbReference type="PANTHER" id="PTHR45957:SF1">
    <property type="entry name" value="ANAPHASE-PROMOTING COMPLEX SUBUNIT 2"/>
    <property type="match status" value="1"/>
</dbReference>
<dbReference type="UniPathway" id="UPA00143"/>
<dbReference type="InterPro" id="IPR016158">
    <property type="entry name" value="Cullin_homology"/>
</dbReference>
<dbReference type="AlphaFoldDB" id="D3BDT3"/>
<dbReference type="Proteomes" id="UP000001396">
    <property type="component" value="Unassembled WGS sequence"/>
</dbReference>
<evidence type="ECO:0000256" key="8">
    <source>
        <dbReference type="SAM" id="MobiDB-lite"/>
    </source>
</evidence>
<dbReference type="GO" id="GO:0051301">
    <property type="term" value="P:cell division"/>
    <property type="evidence" value="ECO:0007669"/>
    <property type="project" value="UniProtKB-KW"/>
</dbReference>
<dbReference type="STRING" id="670386.D3BDT3"/>
<dbReference type="GO" id="GO:0070979">
    <property type="term" value="P:protein K11-linked ubiquitination"/>
    <property type="evidence" value="ECO:0007669"/>
    <property type="project" value="TreeGrafter"/>
</dbReference>
<dbReference type="FunCoup" id="D3BDT3">
    <property type="interactions" value="565"/>
</dbReference>
<dbReference type="InterPro" id="IPR036317">
    <property type="entry name" value="Cullin_homology_sf"/>
</dbReference>
<feature type="region of interest" description="Disordered" evidence="8">
    <location>
        <begin position="656"/>
        <end position="677"/>
    </location>
</feature>
<dbReference type="RefSeq" id="XP_020432184.1">
    <property type="nucleotide sequence ID" value="XM_020577736.1"/>
</dbReference>
<dbReference type="InterPro" id="IPR036390">
    <property type="entry name" value="WH_DNA-bd_sf"/>
</dbReference>
<protein>
    <recommendedName>
        <fullName evidence="2">Anaphase-promoting complex subunit 2</fullName>
    </recommendedName>
</protein>
<comment type="similarity">
    <text evidence="7">Belongs to the cullin family.</text>
</comment>
<dbReference type="GO" id="GO:0007091">
    <property type="term" value="P:metaphase/anaphase transition of mitotic cell cycle"/>
    <property type="evidence" value="ECO:0007669"/>
    <property type="project" value="TreeGrafter"/>
</dbReference>
<proteinExistence type="inferred from homology"/>
<dbReference type="InterPro" id="IPR059120">
    <property type="entry name" value="Cullin-like_AB"/>
</dbReference>
<keyword evidence="4" id="KW-0498">Mitosis</keyword>
<dbReference type="Pfam" id="PF08672">
    <property type="entry name" value="ANAPC2"/>
    <property type="match status" value="1"/>
</dbReference>
<dbReference type="PANTHER" id="PTHR45957">
    <property type="entry name" value="ANAPHASE-PROMOTING COMPLEX SUBUNIT 2"/>
    <property type="match status" value="1"/>
</dbReference>
<sequence length="768" mass="89300">MSEATMSSSLNIDLIKRLESYQVLFNDKISKVFWSYFINTNVDTDKNNSRFTNAINDVHQYFTKTRDELIEFCNINNIQNKEIWVERLQNMLMASLIIDKEQSKRFNQILFSFFESEFVSFSKSYIGSMRKVVVESEELDDDDDDEINNNSSVANQDNEMIDISLNDSFTDISVKELMFMEICDRLSQLNFIIVSEDLVSRILLSKIHEYIDTKCRGEYERRLLKPILNWADNVIFKWLSMILSKSSGATFEQWKMRIEFSIYEYYSDQRIDELFNMIRLYPDSTPALQDLSICFQKISIQKTLVENLKKVFHQRLLHPGANTNDIITTYISCIQSMKIIDPSCIVMDQVGQPIKDYLANREDTIRCIVSSFTDETNEIYQEFSSGVENDDGTDQHALDIENCDVYLDDADSHMDFKSFESWQPASLESHPNQKKQKYKDTISSLVNIYESTDLFVNEYRLMLSERLLSMTDFDVDKEIENVELLKLRFGENSMHNCEIMIKDIQDSKRLNNQIGQQLREKQLEAIKFDTLILSELFWPSMKDEGFTYPKSLSSQMTAFSKEYEAIKAPRKLQWKQHLGFVELEIEINGQLKQLSVSPIHATIIMLFESKDRLSLSELADQLQIKEELVKKKLGFWVANQVLVEVERGVYETVKPTSTADGKSSMDVDNGGMEGTGSDALDVVVEDDEDEQQSASAREKEEQLKVIENFVFGMLNNFKTLPIDRIHTMLTMFNPENYSLTTAELKSFLQKLQNEERLEFSGGEYRIKK</sequence>
<dbReference type="Pfam" id="PF25773">
    <property type="entry name" value="TPR_ANAPC2"/>
    <property type="match status" value="1"/>
</dbReference>
<evidence type="ECO:0000256" key="2">
    <source>
        <dbReference type="ARBA" id="ARBA00016068"/>
    </source>
</evidence>
<evidence type="ECO:0000256" key="1">
    <source>
        <dbReference type="ARBA" id="ARBA00004906"/>
    </source>
</evidence>
<dbReference type="Gene3D" id="3.30.230.130">
    <property type="entry name" value="Cullin, Chain C, Domain 2"/>
    <property type="match status" value="1"/>
</dbReference>
<evidence type="ECO:0000256" key="3">
    <source>
        <dbReference type="ARBA" id="ARBA00022618"/>
    </source>
</evidence>
<dbReference type="OMA" id="AAKWQES"/>
<dbReference type="Gene3D" id="1.20.1310.10">
    <property type="entry name" value="Cullin Repeats"/>
    <property type="match status" value="1"/>
</dbReference>
<dbReference type="SUPFAM" id="SSF46785">
    <property type="entry name" value="Winged helix' DNA-binding domain"/>
    <property type="match status" value="1"/>
</dbReference>
<organism evidence="10 11">
    <name type="scientific">Heterostelium pallidum (strain ATCC 26659 / Pp 5 / PN500)</name>
    <name type="common">Cellular slime mold</name>
    <name type="synonym">Polysphondylium pallidum</name>
    <dbReference type="NCBI Taxonomy" id="670386"/>
    <lineage>
        <taxon>Eukaryota</taxon>
        <taxon>Amoebozoa</taxon>
        <taxon>Evosea</taxon>
        <taxon>Eumycetozoa</taxon>
        <taxon>Dictyostelia</taxon>
        <taxon>Acytosteliales</taxon>
        <taxon>Acytosteliaceae</taxon>
        <taxon>Heterostelium</taxon>
    </lineage>
</organism>
<dbReference type="InterPro" id="IPR014786">
    <property type="entry name" value="ANAPC2_C"/>
</dbReference>
<comment type="pathway">
    <text evidence="1">Protein modification; protein ubiquitination.</text>
</comment>
<keyword evidence="5" id="KW-0833">Ubl conjugation pathway</keyword>
<dbReference type="GO" id="GO:0005680">
    <property type="term" value="C:anaphase-promoting complex"/>
    <property type="evidence" value="ECO:0007669"/>
    <property type="project" value="TreeGrafter"/>
</dbReference>
<evidence type="ECO:0000256" key="6">
    <source>
        <dbReference type="ARBA" id="ARBA00023306"/>
    </source>
</evidence>
<dbReference type="InterPro" id="IPR057975">
    <property type="entry name" value="TPR_ANAPC2"/>
</dbReference>
<dbReference type="InParanoid" id="D3BDT3"/>
<dbReference type="Gene3D" id="1.10.10.10">
    <property type="entry name" value="Winged helix-like DNA-binding domain superfamily/Winged helix DNA-binding domain"/>
    <property type="match status" value="1"/>
</dbReference>
<dbReference type="SMART" id="SM00182">
    <property type="entry name" value="CULLIN"/>
    <property type="match status" value="1"/>
</dbReference>
<dbReference type="Pfam" id="PF26557">
    <property type="entry name" value="Cullin_AB"/>
    <property type="match status" value="1"/>
</dbReference>
<evidence type="ECO:0000256" key="4">
    <source>
        <dbReference type="ARBA" id="ARBA00022776"/>
    </source>
</evidence>
<reference evidence="10 11" key="1">
    <citation type="journal article" date="2011" name="Genome Res.">
        <title>Phylogeny-wide analysis of social amoeba genomes highlights ancient origins for complex intercellular communication.</title>
        <authorList>
            <person name="Heidel A.J."/>
            <person name="Lawal H.M."/>
            <person name="Felder M."/>
            <person name="Schilde C."/>
            <person name="Helps N.R."/>
            <person name="Tunggal B."/>
            <person name="Rivero F."/>
            <person name="John U."/>
            <person name="Schleicher M."/>
            <person name="Eichinger L."/>
            <person name="Platzer M."/>
            <person name="Noegel A.A."/>
            <person name="Schaap P."/>
            <person name="Gloeckner G."/>
        </authorList>
    </citation>
    <scope>NUCLEOTIDE SEQUENCE [LARGE SCALE GENOMIC DNA]</scope>
    <source>
        <strain evidence="11">ATCC 26659 / Pp 5 / PN500</strain>
    </source>
</reference>
<name>D3BDT3_HETP5</name>